<organism evidence="4 5">
    <name type="scientific">Venturia inaequalis</name>
    <name type="common">Apple scab fungus</name>
    <dbReference type="NCBI Taxonomy" id="5025"/>
    <lineage>
        <taxon>Eukaryota</taxon>
        <taxon>Fungi</taxon>
        <taxon>Dikarya</taxon>
        <taxon>Ascomycota</taxon>
        <taxon>Pezizomycotina</taxon>
        <taxon>Dothideomycetes</taxon>
        <taxon>Pleosporomycetidae</taxon>
        <taxon>Venturiales</taxon>
        <taxon>Venturiaceae</taxon>
        <taxon>Venturia</taxon>
    </lineage>
</organism>
<evidence type="ECO:0000256" key="2">
    <source>
        <dbReference type="SAM" id="SignalP"/>
    </source>
</evidence>
<feature type="region of interest" description="Disordered" evidence="1">
    <location>
        <begin position="551"/>
        <end position="736"/>
    </location>
</feature>
<feature type="signal peptide" evidence="2">
    <location>
        <begin position="1"/>
        <end position="17"/>
    </location>
</feature>
<reference evidence="4 5" key="1">
    <citation type="submission" date="2019-11" db="EMBL/GenBank/DDBJ databases">
        <title>Venturia inaequalis Genome Resource.</title>
        <authorList>
            <person name="Lichtner F.J."/>
        </authorList>
    </citation>
    <scope>NUCLEOTIDE SEQUENCE [LARGE SCALE GENOMIC DNA]</scope>
    <source>
        <strain evidence="4">Bline_iso_100314</strain>
    </source>
</reference>
<dbReference type="InterPro" id="IPR055343">
    <property type="entry name" value="CREG_beta-barrel"/>
</dbReference>
<comment type="caution">
    <text evidence="4">The sequence shown here is derived from an EMBL/GenBank/DDBJ whole genome shotgun (WGS) entry which is preliminary data.</text>
</comment>
<dbReference type="Proteomes" id="UP000433883">
    <property type="component" value="Unassembled WGS sequence"/>
</dbReference>
<feature type="domain" description="CREG-like beta-barrel" evidence="3">
    <location>
        <begin position="43"/>
        <end position="219"/>
    </location>
</feature>
<dbReference type="EMBL" id="WNWQ01000009">
    <property type="protein sequence ID" value="KAE9985156.1"/>
    <property type="molecule type" value="Genomic_DNA"/>
</dbReference>
<keyword evidence="2" id="KW-0732">Signal</keyword>
<sequence length="736" mass="79306">MRFSITAIVLLSQLAYASLTPSPQHIFSNPSDEPASNGGYRIPTIRESAAMARRILRLEKLGTLSTVFPKSDSASTLENRPDSVAGLPLGLMEYFADCEPETGNPTILAVNIASTYRNVVAGSNITLSLRFHPKTRQPYSAAKLARFALVGTLEDLSEEEIKTQSIKTCFSKYHPDSVIWQPGNDIHSSHWVRLAVKEVYWFGGFGDRAYIGWIPLETWQDITEEEIQKIRIPGEHTSMWDRWLTPSPPYAPASTASTPLTFIWLSQHTTHLTIDAARATRVRPPSFLPRPTFIRLQHADYKSPGGFAAVMRLHLFPRQTTPALPTEVPAGLPTSVPSGVTAPTSVPTDVAGVASALPTGLKLPGATGTSAAAATGTSSPKGIMGTVGDVKDSFTSWDKCMTKTYCKWPVIAVIVVGSLILLSVLFCVGRCLCCGAECACCCFRCCVGCCGGGKNKKSKYLDPPAMPSQAWNQQYQSQPQPAYKSPLAAPAPTPFQAASAAVPQFATFEAPSKKVHEDSLPAMPSWETAAERKVEVWEEPEAHELEKLSPHGMATTTTLNSGVASPQPIRPGPGLPSPYSEHDGFLAGGGHQHGASTYSLTGGQTTGVAREDGHHSPAPGPYSGYGSQHNASQPAFGQQQYGGSQQNVGQSPYGQPQRGYGQHPQQSYGEKQPFGGSQQNFGRQDDQYRSAVSPVYSGSTVYEPPLRQQDHSPAYGNAALYGQQGRKPMNGSWKDI</sequence>
<dbReference type="PANTHER" id="PTHR37273:SF1">
    <property type="entry name" value="ADL397C-AP"/>
    <property type="match status" value="1"/>
</dbReference>
<feature type="compositionally biased region" description="Polar residues" evidence="1">
    <location>
        <begin position="625"/>
        <end position="654"/>
    </location>
</feature>
<dbReference type="Pfam" id="PF13883">
    <property type="entry name" value="CREG_beta-barrel"/>
    <property type="match status" value="1"/>
</dbReference>
<protein>
    <recommendedName>
        <fullName evidence="3">CREG-like beta-barrel domain-containing protein</fullName>
    </recommendedName>
</protein>
<dbReference type="AlphaFoldDB" id="A0A8H3VAS3"/>
<proteinExistence type="predicted"/>
<accession>A0A8H3VAS3</accession>
<dbReference type="InterPro" id="IPR012349">
    <property type="entry name" value="Split_barrel_FMN-bd"/>
</dbReference>
<dbReference type="Gene3D" id="2.30.110.10">
    <property type="entry name" value="Electron Transport, Fmn-binding Protein, Chain A"/>
    <property type="match status" value="1"/>
</dbReference>
<dbReference type="SUPFAM" id="SSF50475">
    <property type="entry name" value="FMN-binding split barrel"/>
    <property type="match status" value="1"/>
</dbReference>
<feature type="compositionally biased region" description="Polar residues" evidence="1">
    <location>
        <begin position="554"/>
        <end position="564"/>
    </location>
</feature>
<feature type="chain" id="PRO_5034331138" description="CREG-like beta-barrel domain-containing protein" evidence="2">
    <location>
        <begin position="18"/>
        <end position="736"/>
    </location>
</feature>
<evidence type="ECO:0000313" key="5">
    <source>
        <dbReference type="Proteomes" id="UP000433883"/>
    </source>
</evidence>
<feature type="compositionally biased region" description="Polar residues" evidence="1">
    <location>
        <begin position="594"/>
        <end position="607"/>
    </location>
</feature>
<dbReference type="PANTHER" id="PTHR37273">
    <property type="entry name" value="CHROMOSOME 8, WHOLE GENOME SHOTGUN SEQUENCE"/>
    <property type="match status" value="1"/>
</dbReference>
<name>A0A8H3VAS3_VENIN</name>
<evidence type="ECO:0000256" key="1">
    <source>
        <dbReference type="SAM" id="MobiDB-lite"/>
    </source>
</evidence>
<evidence type="ECO:0000259" key="3">
    <source>
        <dbReference type="Pfam" id="PF13883"/>
    </source>
</evidence>
<evidence type="ECO:0000313" key="4">
    <source>
        <dbReference type="EMBL" id="KAE9985156.1"/>
    </source>
</evidence>
<feature type="compositionally biased region" description="Polar residues" evidence="1">
    <location>
        <begin position="663"/>
        <end position="682"/>
    </location>
</feature>
<gene>
    <name evidence="4" type="ORF">BLS_009634</name>
</gene>